<dbReference type="PANTHER" id="PTHR13199">
    <property type="entry name" value="GH03947P"/>
    <property type="match status" value="1"/>
</dbReference>
<dbReference type="STRING" id="400727.A0A2T7PSC2"/>
<evidence type="ECO:0000313" key="5">
    <source>
        <dbReference type="Proteomes" id="UP000245119"/>
    </source>
</evidence>
<dbReference type="Pfam" id="PF13915">
    <property type="entry name" value="DUF4210"/>
    <property type="match status" value="1"/>
</dbReference>
<evidence type="ECO:0000259" key="3">
    <source>
        <dbReference type="SMART" id="SM01177"/>
    </source>
</evidence>
<proteinExistence type="inferred from homology"/>
<protein>
    <recommendedName>
        <fullName evidence="3">Atos-like conserved domain-containing protein</fullName>
    </recommendedName>
</protein>
<gene>
    <name evidence="4" type="ORF">C0Q70_03300</name>
</gene>
<feature type="compositionally biased region" description="Polar residues" evidence="2">
    <location>
        <begin position="380"/>
        <end position="401"/>
    </location>
</feature>
<dbReference type="InterPro" id="IPR051506">
    <property type="entry name" value="ATOS_Transcription_Regulators"/>
</dbReference>
<reference evidence="4 5" key="1">
    <citation type="submission" date="2018-04" db="EMBL/GenBank/DDBJ databases">
        <title>The genome of golden apple snail Pomacea canaliculata provides insight into stress tolerance and invasive adaptation.</title>
        <authorList>
            <person name="Liu C."/>
            <person name="Liu B."/>
            <person name="Ren Y."/>
            <person name="Zhang Y."/>
            <person name="Wang H."/>
            <person name="Li S."/>
            <person name="Jiang F."/>
            <person name="Yin L."/>
            <person name="Zhang G."/>
            <person name="Qian W."/>
            <person name="Fan W."/>
        </authorList>
    </citation>
    <scope>NUCLEOTIDE SEQUENCE [LARGE SCALE GENOMIC DNA]</scope>
    <source>
        <strain evidence="4">SZHN2017</strain>
        <tissue evidence="4">Muscle</tissue>
    </source>
</reference>
<comment type="similarity">
    <text evidence="1">Belongs to the ATOS family.</text>
</comment>
<feature type="region of interest" description="Disordered" evidence="2">
    <location>
        <begin position="249"/>
        <end position="269"/>
    </location>
</feature>
<sequence>MAQEEFDPLWLMSGVVMLVLEARTPDHSVKGRTEGPHCPRPKKEGRHSCSKETFECRRAVEIRKRLRMMLDNGIPTCIDILLFPACTHGTQEAQSLDGAASSVQENCILLERWMIQCIHKWHGEWTEGIGGSMLLQAVRSYLYFSQLSSWLSSMQGHLPVVTVCRLYAPGEEARVDFKQKPDSHIFPIGTNGHHGLKVDVLSLPRQDHVPHLLCVLSSQDEKLTNVESACGIPARESSPRKRGRFAKMKMEKSLNEKEAPGRQETDVKKKNCQKANLSTLRTYMKSARPFTTLSTSPASIDSCCAGKEPQENLDAKEEDLRRMFSKLKIPPQDANVYFSGHIITCTSNECSQDRDSHVDGLQISDDKDLPKENAKHIIKSSPNDQVSQQSRPSPLESSLRNSGGHDHLRHRMVKSASMMFHSRSSGYLLSLVRALSMSRLVDVSRDATDSLSKSVRILSTSAPASTNCLLGNFEESILNGRLEPAGVVDGFTVDIGASGSFCPPHLSLPVTAYFFNLSDDNAPSPYLGHVDLEGVGKKGYHIPRKGTLQVTLFNPNKTVVKMFVVMYDLADMPPHSQTVIRQRTVYMPVDPNSQEPAYLRYLIHLRVTSSTSSKIYLHTDVRLIFARHKFELDTNIAQYELRSFTETPVNPKYSPKK</sequence>
<feature type="region of interest" description="Disordered" evidence="2">
    <location>
        <begin position="377"/>
        <end position="406"/>
    </location>
</feature>
<evidence type="ECO:0000256" key="2">
    <source>
        <dbReference type="SAM" id="MobiDB-lite"/>
    </source>
</evidence>
<dbReference type="OrthoDB" id="8625101at2759"/>
<dbReference type="PANTHER" id="PTHR13199:SF11">
    <property type="entry name" value="PROTEIN ATOSSA"/>
    <property type="match status" value="1"/>
</dbReference>
<dbReference type="Pfam" id="PF13889">
    <property type="entry name" value="Chromosome_seg"/>
    <property type="match status" value="1"/>
</dbReference>
<comment type="caution">
    <text evidence="4">The sequence shown here is derived from an EMBL/GenBank/DDBJ whole genome shotgun (WGS) entry which is preliminary data.</text>
</comment>
<evidence type="ECO:0000313" key="4">
    <source>
        <dbReference type="EMBL" id="PVD36321.1"/>
    </source>
</evidence>
<feature type="region of interest" description="Disordered" evidence="2">
    <location>
        <begin position="28"/>
        <end position="47"/>
    </location>
</feature>
<dbReference type="EMBL" id="PZQS01000002">
    <property type="protein sequence ID" value="PVD36321.1"/>
    <property type="molecule type" value="Genomic_DNA"/>
</dbReference>
<dbReference type="AlphaFoldDB" id="A0A2T7PSC2"/>
<organism evidence="4 5">
    <name type="scientific">Pomacea canaliculata</name>
    <name type="common">Golden apple snail</name>
    <dbReference type="NCBI Taxonomy" id="400727"/>
    <lineage>
        <taxon>Eukaryota</taxon>
        <taxon>Metazoa</taxon>
        <taxon>Spiralia</taxon>
        <taxon>Lophotrochozoa</taxon>
        <taxon>Mollusca</taxon>
        <taxon>Gastropoda</taxon>
        <taxon>Caenogastropoda</taxon>
        <taxon>Architaenioglossa</taxon>
        <taxon>Ampullarioidea</taxon>
        <taxon>Ampullariidae</taxon>
        <taxon>Pomacea</taxon>
    </lineage>
</organism>
<dbReference type="InterPro" id="IPR025261">
    <property type="entry name" value="Atos-like_cons_dom"/>
</dbReference>
<evidence type="ECO:0000256" key="1">
    <source>
        <dbReference type="ARBA" id="ARBA00034497"/>
    </source>
</evidence>
<name>A0A2T7PSC2_POMCA</name>
<keyword evidence="5" id="KW-1185">Reference proteome</keyword>
<dbReference type="InterPro" id="IPR033473">
    <property type="entry name" value="Atos-like_C"/>
</dbReference>
<feature type="domain" description="Atos-like conserved" evidence="3">
    <location>
        <begin position="469"/>
        <end position="527"/>
    </location>
</feature>
<accession>A0A2T7PSC2</accession>
<feature type="compositionally biased region" description="Basic and acidic residues" evidence="2">
    <location>
        <begin position="28"/>
        <end position="37"/>
    </location>
</feature>
<dbReference type="SMART" id="SM01177">
    <property type="entry name" value="DUF4210"/>
    <property type="match status" value="1"/>
</dbReference>
<dbReference type="Proteomes" id="UP000245119">
    <property type="component" value="Linkage Group LG2"/>
</dbReference>